<evidence type="ECO:0000256" key="3">
    <source>
        <dbReference type="ARBA" id="ARBA00022692"/>
    </source>
</evidence>
<proteinExistence type="predicted"/>
<dbReference type="GO" id="GO:0015171">
    <property type="term" value="F:amino acid transmembrane transporter activity"/>
    <property type="evidence" value="ECO:0007669"/>
    <property type="project" value="TreeGrafter"/>
</dbReference>
<comment type="subcellular location">
    <subcellularLocation>
        <location evidence="1">Cell membrane</location>
        <topology evidence="1">Multi-pass membrane protein</topology>
    </subcellularLocation>
</comment>
<dbReference type="EMBL" id="VBUI01000030">
    <property type="protein sequence ID" value="TLF47238.1"/>
    <property type="molecule type" value="Genomic_DNA"/>
</dbReference>
<dbReference type="PANTHER" id="PTHR30086:SF20">
    <property type="entry name" value="ARGININE EXPORTER PROTEIN ARGO-RELATED"/>
    <property type="match status" value="1"/>
</dbReference>
<evidence type="ECO:0000256" key="4">
    <source>
        <dbReference type="ARBA" id="ARBA00022989"/>
    </source>
</evidence>
<gene>
    <name evidence="7" type="ORF">FEI13_16310</name>
</gene>
<evidence type="ECO:0000256" key="5">
    <source>
        <dbReference type="ARBA" id="ARBA00023136"/>
    </source>
</evidence>
<dbReference type="AlphaFoldDB" id="A0A5R8MCE5"/>
<feature type="transmembrane region" description="Helical" evidence="6">
    <location>
        <begin position="49"/>
        <end position="73"/>
    </location>
</feature>
<accession>A0A5R8MCE5</accession>
<dbReference type="Proteomes" id="UP000306973">
    <property type="component" value="Unassembled WGS sequence"/>
</dbReference>
<comment type="caution">
    <text evidence="7">The sequence shown here is derived from an EMBL/GenBank/DDBJ whole genome shotgun (WGS) entry which is preliminary data.</text>
</comment>
<dbReference type="PANTHER" id="PTHR30086">
    <property type="entry name" value="ARGININE EXPORTER PROTEIN ARGO"/>
    <property type="match status" value="1"/>
</dbReference>
<feature type="transmembrane region" description="Helical" evidence="6">
    <location>
        <begin position="116"/>
        <end position="139"/>
    </location>
</feature>
<dbReference type="Pfam" id="PF01810">
    <property type="entry name" value="LysE"/>
    <property type="match status" value="1"/>
</dbReference>
<evidence type="ECO:0000256" key="1">
    <source>
        <dbReference type="ARBA" id="ARBA00004651"/>
    </source>
</evidence>
<keyword evidence="8" id="KW-1185">Reference proteome</keyword>
<protein>
    <submittedName>
        <fullName evidence="7">LysE family translocator</fullName>
    </submittedName>
</protein>
<keyword evidence="3 6" id="KW-0812">Transmembrane</keyword>
<sequence>MFLRVDAFMELTALFTYMLTLAALTLAPGPLVAVLAARSASRDRRGACAIAIGICAGDILVIVTICAGLGFWLQAHPEVFTSARYAGAGCLLWMAARMWLQSAVSADPSLPAAGRAASFLTGLAICLSSPQTLVMYLVLLPRVADLTAMRLQDALYLILATLGALFGVFVLIIWLAGSLQRALHSSSAVRLWGRGMSLTVALSALWLFVA</sequence>
<evidence type="ECO:0000313" key="8">
    <source>
        <dbReference type="Proteomes" id="UP000306973"/>
    </source>
</evidence>
<feature type="transmembrane region" description="Helical" evidence="6">
    <location>
        <begin position="154"/>
        <end position="179"/>
    </location>
</feature>
<dbReference type="GO" id="GO:0005886">
    <property type="term" value="C:plasma membrane"/>
    <property type="evidence" value="ECO:0007669"/>
    <property type="project" value="UniProtKB-SubCell"/>
</dbReference>
<name>A0A5R8MCE5_9GAMM</name>
<dbReference type="InterPro" id="IPR001123">
    <property type="entry name" value="LeuE-type"/>
</dbReference>
<feature type="transmembrane region" description="Helical" evidence="6">
    <location>
        <begin position="191"/>
        <end position="209"/>
    </location>
</feature>
<reference evidence="7 8" key="1">
    <citation type="journal article" date="2007" name="Int. J. Syst. Evol. Microbiol.">
        <title>Halomonas saccharevitans sp. nov., Halomonas arcis sp. nov. and Halomonas subterranea sp. nov., halophilic bacteria isolated from hypersaline environments of China.</title>
        <authorList>
            <person name="Xu X.W."/>
            <person name="Wu Y.H."/>
            <person name="Zhou Z."/>
            <person name="Wang C.S."/>
            <person name="Zhou Y.G."/>
            <person name="Zhang H.B."/>
            <person name="Wang Y."/>
            <person name="Wu M."/>
        </authorList>
    </citation>
    <scope>NUCLEOTIDE SEQUENCE [LARGE SCALE GENOMIC DNA]</scope>
    <source>
        <strain evidence="7 8">TBZ3</strain>
    </source>
</reference>
<evidence type="ECO:0000313" key="7">
    <source>
        <dbReference type="EMBL" id="TLF47238.1"/>
    </source>
</evidence>
<keyword evidence="5 6" id="KW-0472">Membrane</keyword>
<keyword evidence="4 6" id="KW-1133">Transmembrane helix</keyword>
<keyword evidence="2" id="KW-1003">Cell membrane</keyword>
<evidence type="ECO:0000256" key="6">
    <source>
        <dbReference type="SAM" id="Phobius"/>
    </source>
</evidence>
<organism evidence="7 8">
    <name type="scientific">Halomonas urmiana</name>
    <dbReference type="NCBI Taxonomy" id="490901"/>
    <lineage>
        <taxon>Bacteria</taxon>
        <taxon>Pseudomonadati</taxon>
        <taxon>Pseudomonadota</taxon>
        <taxon>Gammaproteobacteria</taxon>
        <taxon>Oceanospirillales</taxon>
        <taxon>Halomonadaceae</taxon>
        <taxon>Halomonas</taxon>
    </lineage>
</organism>
<feature type="transmembrane region" description="Helical" evidence="6">
    <location>
        <begin position="12"/>
        <end position="37"/>
    </location>
</feature>
<evidence type="ECO:0000256" key="2">
    <source>
        <dbReference type="ARBA" id="ARBA00022475"/>
    </source>
</evidence>